<feature type="domain" description="Metallo-beta-lactamase" evidence="5">
    <location>
        <begin position="14"/>
        <end position="192"/>
    </location>
</feature>
<keyword evidence="3" id="KW-0378">Hydrolase</keyword>
<proteinExistence type="predicted"/>
<dbReference type="GO" id="GO:0046872">
    <property type="term" value="F:metal ion binding"/>
    <property type="evidence" value="ECO:0007669"/>
    <property type="project" value="UniProtKB-KW"/>
</dbReference>
<dbReference type="PANTHER" id="PTHR46233">
    <property type="entry name" value="HYDROXYACYLGLUTATHIONE HYDROLASE GLOC"/>
    <property type="match status" value="1"/>
</dbReference>
<comment type="cofactor">
    <cofactor evidence="1">
        <name>Zn(2+)</name>
        <dbReference type="ChEBI" id="CHEBI:29105"/>
    </cofactor>
</comment>
<reference evidence="7" key="1">
    <citation type="journal article" date="2013" name="Genome Announc.">
        <title>Draft Genome Sequence of Geobacillus kaustophilus GBlys, a Lysogenic Strain with Bacteriophage phiOH2.</title>
        <authorList>
            <person name="Doi K."/>
            <person name="Mori K."/>
            <person name="Martono H."/>
            <person name="Nagayoshi Y."/>
            <person name="Fujino Y."/>
            <person name="Tashiro K."/>
            <person name="Kuhara S."/>
            <person name="Ohshima T."/>
        </authorList>
    </citation>
    <scope>NUCLEOTIDE SEQUENCE [LARGE SCALE GENOMIC DNA]</scope>
    <source>
        <strain evidence="7">GBlys</strain>
    </source>
</reference>
<gene>
    <name evidence="6" type="ORF">GBL_1188</name>
</gene>
<dbReference type="Pfam" id="PF00753">
    <property type="entry name" value="Lactamase_B"/>
    <property type="match status" value="1"/>
</dbReference>
<sequence length="212" mass="22896">MAMEWTRIPVGPIQANAYLLSSADRQCLIVDPGAEGAALVRRIEEKGLTPLAILLTHAHFDHIGGIPDVLARWDIPVYVHEKEKQWLQDPALNGSLYFGGPVAVRCEPTCLKGPTVLNIGPFALDVRETPGHSPGSVSYYCKQANIVFSGDALFAGSIGRTDLPGGNHQQLLKSIHDELLTLPEETIVLSGHGPETTIAAEMDTNPFLHGFS</sequence>
<evidence type="ECO:0000313" key="6">
    <source>
        <dbReference type="EMBL" id="GAD12971.1"/>
    </source>
</evidence>
<dbReference type="EMBL" id="BASG01000007">
    <property type="protein sequence ID" value="GAD12971.1"/>
    <property type="molecule type" value="Genomic_DNA"/>
</dbReference>
<dbReference type="CDD" id="cd06262">
    <property type="entry name" value="metallo-hydrolase-like_MBL-fold"/>
    <property type="match status" value="1"/>
</dbReference>
<evidence type="ECO:0000259" key="5">
    <source>
        <dbReference type="SMART" id="SM00849"/>
    </source>
</evidence>
<name>U2WQC3_GEOKU</name>
<evidence type="ECO:0000256" key="1">
    <source>
        <dbReference type="ARBA" id="ARBA00001947"/>
    </source>
</evidence>
<dbReference type="InterPro" id="IPR001279">
    <property type="entry name" value="Metallo-B-lactamas"/>
</dbReference>
<protein>
    <submittedName>
        <fullName evidence="6">Beta-lactamase</fullName>
    </submittedName>
</protein>
<dbReference type="SMART" id="SM00849">
    <property type="entry name" value="Lactamase_B"/>
    <property type="match status" value="1"/>
</dbReference>
<dbReference type="PANTHER" id="PTHR46233:SF3">
    <property type="entry name" value="HYDROXYACYLGLUTATHIONE HYDROLASE GLOC"/>
    <property type="match status" value="1"/>
</dbReference>
<evidence type="ECO:0000313" key="7">
    <source>
        <dbReference type="Proteomes" id="UP000016424"/>
    </source>
</evidence>
<evidence type="ECO:0000256" key="4">
    <source>
        <dbReference type="ARBA" id="ARBA00022833"/>
    </source>
</evidence>
<dbReference type="Proteomes" id="UP000016424">
    <property type="component" value="Unassembled WGS sequence"/>
</dbReference>
<evidence type="ECO:0000256" key="2">
    <source>
        <dbReference type="ARBA" id="ARBA00022723"/>
    </source>
</evidence>
<dbReference type="Gene3D" id="3.60.15.10">
    <property type="entry name" value="Ribonuclease Z/Hydroxyacylglutathione hydrolase-like"/>
    <property type="match status" value="1"/>
</dbReference>
<accession>U2WQC3</accession>
<dbReference type="GO" id="GO:0016787">
    <property type="term" value="F:hydrolase activity"/>
    <property type="evidence" value="ECO:0007669"/>
    <property type="project" value="UniProtKB-KW"/>
</dbReference>
<comment type="caution">
    <text evidence="6">The sequence shown here is derived from an EMBL/GenBank/DDBJ whole genome shotgun (WGS) entry which is preliminary data.</text>
</comment>
<evidence type="ECO:0000256" key="3">
    <source>
        <dbReference type="ARBA" id="ARBA00022801"/>
    </source>
</evidence>
<organism evidence="6 7">
    <name type="scientific">Geobacillus kaustophilus GBlys</name>
    <dbReference type="NCBI Taxonomy" id="1337888"/>
    <lineage>
        <taxon>Bacteria</taxon>
        <taxon>Bacillati</taxon>
        <taxon>Bacillota</taxon>
        <taxon>Bacilli</taxon>
        <taxon>Bacillales</taxon>
        <taxon>Anoxybacillaceae</taxon>
        <taxon>Geobacillus</taxon>
        <taxon>Geobacillus thermoleovorans group</taxon>
    </lineage>
</organism>
<dbReference type="AlphaFoldDB" id="U2WQC3"/>
<dbReference type="SUPFAM" id="SSF56281">
    <property type="entry name" value="Metallo-hydrolase/oxidoreductase"/>
    <property type="match status" value="1"/>
</dbReference>
<dbReference type="InterPro" id="IPR036866">
    <property type="entry name" value="RibonucZ/Hydroxyglut_hydro"/>
</dbReference>
<keyword evidence="2" id="KW-0479">Metal-binding</keyword>
<dbReference type="InterPro" id="IPR051453">
    <property type="entry name" value="MBL_Glyoxalase_II"/>
</dbReference>
<keyword evidence="4" id="KW-0862">Zinc</keyword>